<evidence type="ECO:0000313" key="12">
    <source>
        <dbReference type="Proteomes" id="UP000014760"/>
    </source>
</evidence>
<evidence type="ECO:0000256" key="8">
    <source>
        <dbReference type="PROSITE-ProRule" id="PRU01379"/>
    </source>
</evidence>
<evidence type="ECO:0000256" key="5">
    <source>
        <dbReference type="ARBA" id="ARBA00022801"/>
    </source>
</evidence>
<reference evidence="12" key="1">
    <citation type="submission" date="2012-12" db="EMBL/GenBank/DDBJ databases">
        <authorList>
            <person name="Hellsten U."/>
            <person name="Grimwood J."/>
            <person name="Chapman J.A."/>
            <person name="Shapiro H."/>
            <person name="Aerts A."/>
            <person name="Otillar R.P."/>
            <person name="Terry A.Y."/>
            <person name="Boore J.L."/>
            <person name="Simakov O."/>
            <person name="Marletaz F."/>
            <person name="Cho S.-J."/>
            <person name="Edsinger-Gonzales E."/>
            <person name="Havlak P."/>
            <person name="Kuo D.-H."/>
            <person name="Larsson T."/>
            <person name="Lv J."/>
            <person name="Arendt D."/>
            <person name="Savage R."/>
            <person name="Osoegawa K."/>
            <person name="de Jong P."/>
            <person name="Lindberg D.R."/>
            <person name="Seaver E.C."/>
            <person name="Weisblat D.A."/>
            <person name="Putnam N.H."/>
            <person name="Grigoriev I.V."/>
            <person name="Rokhsar D.S."/>
        </authorList>
    </citation>
    <scope>NUCLEOTIDE SEQUENCE</scope>
    <source>
        <strain evidence="12">I ESC-2004</strain>
    </source>
</reference>
<keyword evidence="12" id="KW-1185">Reference proteome</keyword>
<accession>R7VD10</accession>
<dbReference type="GO" id="GO:0008270">
    <property type="term" value="F:zinc ion binding"/>
    <property type="evidence" value="ECO:0007669"/>
    <property type="project" value="InterPro"/>
</dbReference>
<dbReference type="GO" id="GO:0005615">
    <property type="term" value="C:extracellular space"/>
    <property type="evidence" value="ECO:0007669"/>
    <property type="project" value="TreeGrafter"/>
</dbReference>
<comment type="cofactor">
    <cofactor evidence="1">
        <name>Zn(2+)</name>
        <dbReference type="ChEBI" id="CHEBI:29105"/>
    </cofactor>
</comment>
<dbReference type="SUPFAM" id="SSF49464">
    <property type="entry name" value="Carboxypeptidase regulatory domain-like"/>
    <property type="match status" value="1"/>
</dbReference>
<sequence length="429" mass="48861">MRGWGIRLHPVAALIKRISIASCRDWEPEFKYVANMHGNEVVGREMVLQMAFDLCEGYLKGDPHTVKLVDNTRIHIMPSMNPDGWEHANDQGEKKDWLVGRRNAADIDLNRNFPDLNRIAFSNEKQHSLNNHLMRQMVVNNASLAPETKMVIQWIMSIPFVLSANLHGGDLVANYPYDESRSGNMQEYTDSPDDATFRYLAETYASNHQTMAKPHTPCDMTNDDKFYKKGGITNGAAWYSVAGGMQDFNYLSSNDFEITVEMGCDKFPPNADLPMYYEQNKNALVAYMWESHIGVKGVVTDENGNPISHAVIKTRNMTDGENYEIQHHVTSAHGGDYWRLLPPGTYEITACAGAQFECVTQEVQVDNPAFSEAKVLDFTLPAVRTKDAVAENQLSPDDDEYNLTEMEYEERMTELRDLLRNYWDKQPMF</sequence>
<dbReference type="SUPFAM" id="SSF53187">
    <property type="entry name" value="Zn-dependent exopeptidases"/>
    <property type="match status" value="1"/>
</dbReference>
<dbReference type="PANTHER" id="PTHR11532">
    <property type="entry name" value="PROTEASE M14 CARBOXYPEPTIDASE"/>
    <property type="match status" value="1"/>
</dbReference>
<name>R7VD10_CAPTE</name>
<dbReference type="OrthoDB" id="10249045at2759"/>
<evidence type="ECO:0000256" key="4">
    <source>
        <dbReference type="ARBA" id="ARBA00022723"/>
    </source>
</evidence>
<dbReference type="InterPro" id="IPR050753">
    <property type="entry name" value="Peptidase_M14_domain"/>
</dbReference>
<dbReference type="Gene3D" id="2.60.40.1120">
    <property type="entry name" value="Carboxypeptidase-like, regulatory domain"/>
    <property type="match status" value="1"/>
</dbReference>
<feature type="active site" description="Proton donor/acceptor" evidence="8">
    <location>
        <position position="261"/>
    </location>
</feature>
<organism evidence="10">
    <name type="scientific">Capitella teleta</name>
    <name type="common">Polychaete worm</name>
    <dbReference type="NCBI Taxonomy" id="283909"/>
    <lineage>
        <taxon>Eukaryota</taxon>
        <taxon>Metazoa</taxon>
        <taxon>Spiralia</taxon>
        <taxon>Lophotrochozoa</taxon>
        <taxon>Annelida</taxon>
        <taxon>Polychaeta</taxon>
        <taxon>Sedentaria</taxon>
        <taxon>Scolecida</taxon>
        <taxon>Capitellidae</taxon>
        <taxon>Capitella</taxon>
    </lineage>
</organism>
<dbReference type="InterPro" id="IPR000834">
    <property type="entry name" value="Peptidase_M14"/>
</dbReference>
<evidence type="ECO:0000256" key="6">
    <source>
        <dbReference type="ARBA" id="ARBA00022833"/>
    </source>
</evidence>
<dbReference type="STRING" id="283909.R7VD10"/>
<dbReference type="PROSITE" id="PS52035">
    <property type="entry name" value="PEPTIDASE_M14"/>
    <property type="match status" value="1"/>
</dbReference>
<dbReference type="InterPro" id="IPR057246">
    <property type="entry name" value="CARBOXYPEPT_ZN_1"/>
</dbReference>
<dbReference type="EnsemblMetazoa" id="CapteT229247">
    <property type="protein sequence ID" value="CapteP229247"/>
    <property type="gene ID" value="CapteG229247"/>
</dbReference>
<dbReference type="Gene3D" id="3.40.630.10">
    <property type="entry name" value="Zn peptidases"/>
    <property type="match status" value="1"/>
</dbReference>
<evidence type="ECO:0000313" key="10">
    <source>
        <dbReference type="EMBL" id="ELU13575.1"/>
    </source>
</evidence>
<dbReference type="OMA" id="FEYHRYA"/>
<dbReference type="Pfam" id="PF00246">
    <property type="entry name" value="Peptidase_M14"/>
    <property type="match status" value="1"/>
</dbReference>
<evidence type="ECO:0000256" key="3">
    <source>
        <dbReference type="ARBA" id="ARBA00022645"/>
    </source>
</evidence>
<dbReference type="EMBL" id="AMQN01005101">
    <property type="status" value="NOT_ANNOTATED_CDS"/>
    <property type="molecule type" value="Genomic_DNA"/>
</dbReference>
<dbReference type="PROSITE" id="PS00132">
    <property type="entry name" value="CARBOXYPEPT_ZN_1"/>
    <property type="match status" value="1"/>
</dbReference>
<dbReference type="MEROPS" id="M14.005"/>
<dbReference type="CDD" id="cd11308">
    <property type="entry name" value="Peptidase_M14NE-CP-C_like"/>
    <property type="match status" value="1"/>
</dbReference>
<protein>
    <recommendedName>
        <fullName evidence="9">Peptidase M14 domain-containing protein</fullName>
    </recommendedName>
</protein>
<dbReference type="SMART" id="SM00631">
    <property type="entry name" value="Zn_pept"/>
    <property type="match status" value="1"/>
</dbReference>
<dbReference type="PRINTS" id="PR00765">
    <property type="entry name" value="CRBOXYPTASEA"/>
</dbReference>
<dbReference type="PANTHER" id="PTHR11532:SF93">
    <property type="entry name" value="CARBOXYPEPTIDASE E"/>
    <property type="match status" value="1"/>
</dbReference>
<dbReference type="GO" id="GO:0006518">
    <property type="term" value="P:peptide metabolic process"/>
    <property type="evidence" value="ECO:0007669"/>
    <property type="project" value="TreeGrafter"/>
</dbReference>
<keyword evidence="3" id="KW-0645">Protease</keyword>
<reference evidence="10 12" key="2">
    <citation type="journal article" date="2013" name="Nature">
        <title>Insights into bilaterian evolution from three spiralian genomes.</title>
        <authorList>
            <person name="Simakov O."/>
            <person name="Marletaz F."/>
            <person name="Cho S.J."/>
            <person name="Edsinger-Gonzales E."/>
            <person name="Havlak P."/>
            <person name="Hellsten U."/>
            <person name="Kuo D.H."/>
            <person name="Larsson T."/>
            <person name="Lv J."/>
            <person name="Arendt D."/>
            <person name="Savage R."/>
            <person name="Osoegawa K."/>
            <person name="de Jong P."/>
            <person name="Grimwood J."/>
            <person name="Chapman J.A."/>
            <person name="Shapiro H."/>
            <person name="Aerts A."/>
            <person name="Otillar R.P."/>
            <person name="Terry A.Y."/>
            <person name="Boore J.L."/>
            <person name="Grigoriev I.V."/>
            <person name="Lindberg D.R."/>
            <person name="Seaver E.C."/>
            <person name="Weisblat D.A."/>
            <person name="Putnam N.H."/>
            <person name="Rokhsar D.S."/>
        </authorList>
    </citation>
    <scope>NUCLEOTIDE SEQUENCE</scope>
    <source>
        <strain evidence="10 12">I ESC-2004</strain>
    </source>
</reference>
<evidence type="ECO:0000256" key="1">
    <source>
        <dbReference type="ARBA" id="ARBA00001947"/>
    </source>
</evidence>
<comment type="similarity">
    <text evidence="2 8">Belongs to the peptidase M14 family.</text>
</comment>
<feature type="domain" description="Peptidase M14" evidence="9">
    <location>
        <begin position="1"/>
        <end position="291"/>
    </location>
</feature>
<keyword evidence="6" id="KW-0862">Zinc</keyword>
<keyword evidence="3" id="KW-0121">Carboxypeptidase</keyword>
<evidence type="ECO:0000313" key="11">
    <source>
        <dbReference type="EnsemblMetazoa" id="CapteP229247"/>
    </source>
</evidence>
<keyword evidence="7" id="KW-0325">Glycoprotein</keyword>
<dbReference type="InterPro" id="IPR008969">
    <property type="entry name" value="CarboxyPept-like_regulatory"/>
</dbReference>
<dbReference type="GO" id="GO:0004181">
    <property type="term" value="F:metallocarboxypeptidase activity"/>
    <property type="evidence" value="ECO:0007669"/>
    <property type="project" value="InterPro"/>
</dbReference>
<dbReference type="Pfam" id="PF13620">
    <property type="entry name" value="CarboxypepD_reg"/>
    <property type="match status" value="1"/>
</dbReference>
<keyword evidence="5" id="KW-0378">Hydrolase</keyword>
<dbReference type="PROSITE" id="PS00133">
    <property type="entry name" value="CARBOXYPEPT_ZN_2"/>
    <property type="match status" value="1"/>
</dbReference>
<evidence type="ECO:0000259" key="9">
    <source>
        <dbReference type="PROSITE" id="PS52035"/>
    </source>
</evidence>
<dbReference type="FunCoup" id="R7VD10">
    <property type="interactions" value="101"/>
</dbReference>
<dbReference type="Proteomes" id="UP000014760">
    <property type="component" value="Unassembled WGS sequence"/>
</dbReference>
<proteinExistence type="inferred from homology"/>
<evidence type="ECO:0000256" key="7">
    <source>
        <dbReference type="ARBA" id="ARBA00023180"/>
    </source>
</evidence>
<gene>
    <name evidence="10" type="ORF">CAPTEDRAFT_229247</name>
</gene>
<reference evidence="11" key="3">
    <citation type="submission" date="2015-06" db="UniProtKB">
        <authorList>
            <consortium name="EnsemblMetazoa"/>
        </authorList>
    </citation>
    <scope>IDENTIFICATION</scope>
</reference>
<evidence type="ECO:0000256" key="2">
    <source>
        <dbReference type="ARBA" id="ARBA00005988"/>
    </source>
</evidence>
<dbReference type="InterPro" id="IPR057247">
    <property type="entry name" value="CARBOXYPEPT_ZN_2"/>
</dbReference>
<dbReference type="EMBL" id="KB295123">
    <property type="protein sequence ID" value="ELU13575.1"/>
    <property type="molecule type" value="Genomic_DNA"/>
</dbReference>
<dbReference type="GO" id="GO:0016485">
    <property type="term" value="P:protein processing"/>
    <property type="evidence" value="ECO:0007669"/>
    <property type="project" value="TreeGrafter"/>
</dbReference>
<keyword evidence="4" id="KW-0479">Metal-binding</keyword>
<dbReference type="CDD" id="cd03858">
    <property type="entry name" value="M14_CP_N-E_like"/>
    <property type="match status" value="1"/>
</dbReference>
<dbReference type="HOGENOM" id="CLU_006722_1_3_1"/>
<dbReference type="AlphaFoldDB" id="R7VD10"/>